<dbReference type="Pfam" id="PF13460">
    <property type="entry name" value="NAD_binding_10"/>
    <property type="match status" value="1"/>
</dbReference>
<dbReference type="RefSeq" id="WP_242938435.1">
    <property type="nucleotide sequence ID" value="NZ_CP094326.1"/>
</dbReference>
<dbReference type="EMBL" id="CP094326">
    <property type="protein sequence ID" value="UNZ00068.1"/>
    <property type="molecule type" value="Genomic_DNA"/>
</dbReference>
<dbReference type="Proteomes" id="UP000829476">
    <property type="component" value="Chromosome"/>
</dbReference>
<name>A0ABY3YR66_9FLAO</name>
<evidence type="ECO:0000313" key="2">
    <source>
        <dbReference type="EMBL" id="UNZ00068.1"/>
    </source>
</evidence>
<sequence>MNNNIAIIGCGWLGRPLAGHLIKKGFHIKGSTTSEEKLSVLRAEGVDPYKITLYENSIKGNIHGLLSDTDTAIINIPPKLRRNNAENYVSKIRTLVYELEKANIKNLLFVSSTTVYSNNNRIITEESPRTANSKSGKQLKEIEDFLTNNNNLNTTILRFSGLIGNDRNPVTYLSGKKYIANPNAPVNLVHLDDCILIIERIVSGQIWNESFNVASPSHPSKENYYTQEANKRNITPPGFNHEKASEGKIISSDKLIRTLNYQFITEL</sequence>
<dbReference type="InterPro" id="IPR016040">
    <property type="entry name" value="NAD(P)-bd_dom"/>
</dbReference>
<dbReference type="InterPro" id="IPR036291">
    <property type="entry name" value="NAD(P)-bd_dom_sf"/>
</dbReference>
<proteinExistence type="predicted"/>
<gene>
    <name evidence="2" type="ORF">MQE36_06920</name>
</gene>
<reference evidence="2 3" key="1">
    <citation type="journal article" date="2018" name="Int. J. Syst. Evol. Microbiol.">
        <title>Zhouia spongiae sp. nov., isolated from a marine sponge.</title>
        <authorList>
            <person name="Zhuang L."/>
            <person name="Lin B."/>
            <person name="Qin F."/>
            <person name="Luo L."/>
        </authorList>
    </citation>
    <scope>NUCLEOTIDE SEQUENCE [LARGE SCALE GENOMIC DNA]</scope>
    <source>
        <strain evidence="2 3">HN-Y44</strain>
    </source>
</reference>
<dbReference type="InterPro" id="IPR051783">
    <property type="entry name" value="NAD(P)-dependent_oxidoreduct"/>
</dbReference>
<dbReference type="PANTHER" id="PTHR48079">
    <property type="entry name" value="PROTEIN YEEZ"/>
    <property type="match status" value="1"/>
</dbReference>
<dbReference type="Gene3D" id="3.40.50.720">
    <property type="entry name" value="NAD(P)-binding Rossmann-like Domain"/>
    <property type="match status" value="1"/>
</dbReference>
<keyword evidence="3" id="KW-1185">Reference proteome</keyword>
<dbReference type="SUPFAM" id="SSF51735">
    <property type="entry name" value="NAD(P)-binding Rossmann-fold domains"/>
    <property type="match status" value="1"/>
</dbReference>
<evidence type="ECO:0000259" key="1">
    <source>
        <dbReference type="Pfam" id="PF13460"/>
    </source>
</evidence>
<protein>
    <submittedName>
        <fullName evidence="2">NAD(P)H-binding protein</fullName>
    </submittedName>
</protein>
<dbReference type="PANTHER" id="PTHR48079:SF6">
    <property type="entry name" value="NAD(P)-BINDING DOMAIN-CONTAINING PROTEIN-RELATED"/>
    <property type="match status" value="1"/>
</dbReference>
<evidence type="ECO:0000313" key="3">
    <source>
        <dbReference type="Proteomes" id="UP000829476"/>
    </source>
</evidence>
<feature type="domain" description="NAD(P)-binding" evidence="1">
    <location>
        <begin position="11"/>
        <end position="170"/>
    </location>
</feature>
<accession>A0ABY3YR66</accession>
<organism evidence="2 3">
    <name type="scientific">Zhouia spongiae</name>
    <dbReference type="NCBI Taxonomy" id="2202721"/>
    <lineage>
        <taxon>Bacteria</taxon>
        <taxon>Pseudomonadati</taxon>
        <taxon>Bacteroidota</taxon>
        <taxon>Flavobacteriia</taxon>
        <taxon>Flavobacteriales</taxon>
        <taxon>Flavobacteriaceae</taxon>
        <taxon>Zhouia</taxon>
    </lineage>
</organism>